<dbReference type="NCBIfam" id="TIGR02009">
    <property type="entry name" value="PGMB-YQAB-SF"/>
    <property type="match status" value="1"/>
</dbReference>
<evidence type="ECO:0000256" key="6">
    <source>
        <dbReference type="ARBA" id="ARBA00023235"/>
    </source>
</evidence>
<name>A0A317DFB7_9ACTN</name>
<dbReference type="Pfam" id="PF00702">
    <property type="entry name" value="Hydrolase"/>
    <property type="match status" value="1"/>
</dbReference>
<dbReference type="GO" id="GO:0046872">
    <property type="term" value="F:metal ion binding"/>
    <property type="evidence" value="ECO:0007669"/>
    <property type="project" value="UniProtKB-KW"/>
</dbReference>
<evidence type="ECO:0000256" key="4">
    <source>
        <dbReference type="ARBA" id="ARBA00022723"/>
    </source>
</evidence>
<keyword evidence="7" id="KW-0119">Carbohydrate metabolism</keyword>
<protein>
    <recommendedName>
        <fullName evidence="10">Beta-phosphoglucomutase</fullName>
        <ecNumber evidence="9">5.4.2.6</ecNumber>
    </recommendedName>
</protein>
<evidence type="ECO:0000256" key="7">
    <source>
        <dbReference type="ARBA" id="ARBA00023277"/>
    </source>
</evidence>
<dbReference type="PANTHER" id="PTHR46193:SF18">
    <property type="entry name" value="HEXITOL PHOSPHATASE B"/>
    <property type="match status" value="1"/>
</dbReference>
<feature type="compositionally biased region" description="Low complexity" evidence="11">
    <location>
        <begin position="248"/>
        <end position="262"/>
    </location>
</feature>
<accession>A0A317DFB7</accession>
<organism evidence="12 13">
    <name type="scientific">Micromonospora acroterricola</name>
    <dbReference type="NCBI Taxonomy" id="2202421"/>
    <lineage>
        <taxon>Bacteria</taxon>
        <taxon>Bacillati</taxon>
        <taxon>Actinomycetota</taxon>
        <taxon>Actinomycetes</taxon>
        <taxon>Micromonosporales</taxon>
        <taxon>Micromonosporaceae</taxon>
        <taxon>Micromonospora</taxon>
    </lineage>
</organism>
<evidence type="ECO:0000256" key="3">
    <source>
        <dbReference type="ARBA" id="ARBA00022553"/>
    </source>
</evidence>
<evidence type="ECO:0000313" key="12">
    <source>
        <dbReference type="EMBL" id="PWR11455.1"/>
    </source>
</evidence>
<keyword evidence="5" id="KW-0460">Magnesium</keyword>
<dbReference type="RefSeq" id="WP_109816387.1">
    <property type="nucleotide sequence ID" value="NZ_QGKR01000134.1"/>
</dbReference>
<evidence type="ECO:0000256" key="8">
    <source>
        <dbReference type="ARBA" id="ARBA00044926"/>
    </source>
</evidence>
<dbReference type="InterPro" id="IPR051600">
    <property type="entry name" value="Beta-PGM-like"/>
</dbReference>
<evidence type="ECO:0000313" key="13">
    <source>
        <dbReference type="Proteomes" id="UP000245410"/>
    </source>
</evidence>
<evidence type="ECO:0000256" key="11">
    <source>
        <dbReference type="SAM" id="MobiDB-lite"/>
    </source>
</evidence>
<dbReference type="InterPro" id="IPR023198">
    <property type="entry name" value="PGP-like_dom2"/>
</dbReference>
<proteinExistence type="inferred from homology"/>
<comment type="catalytic activity">
    <reaction evidence="8">
        <text>beta-D-glucose 1-phosphate = beta-D-glucose 6-phosphate</text>
        <dbReference type="Rhea" id="RHEA:20113"/>
        <dbReference type="ChEBI" id="CHEBI:57684"/>
        <dbReference type="ChEBI" id="CHEBI:58247"/>
        <dbReference type="EC" id="5.4.2.6"/>
    </reaction>
</comment>
<dbReference type="PANTHER" id="PTHR46193">
    <property type="entry name" value="6-PHOSPHOGLUCONATE PHOSPHATASE"/>
    <property type="match status" value="1"/>
</dbReference>
<dbReference type="Gene3D" id="1.10.150.240">
    <property type="entry name" value="Putative phosphatase, domain 2"/>
    <property type="match status" value="1"/>
</dbReference>
<feature type="region of interest" description="Disordered" evidence="11">
    <location>
        <begin position="248"/>
        <end position="272"/>
    </location>
</feature>
<evidence type="ECO:0000256" key="9">
    <source>
        <dbReference type="ARBA" id="ARBA00044968"/>
    </source>
</evidence>
<dbReference type="OrthoDB" id="9797743at2"/>
<evidence type="ECO:0000256" key="2">
    <source>
        <dbReference type="ARBA" id="ARBA00006171"/>
    </source>
</evidence>
<gene>
    <name evidence="12" type="ORF">DKT68_05805</name>
</gene>
<dbReference type="Gene3D" id="3.40.50.1000">
    <property type="entry name" value="HAD superfamily/HAD-like"/>
    <property type="match status" value="1"/>
</dbReference>
<dbReference type="InterPro" id="IPR010976">
    <property type="entry name" value="B-phosphoglucomutase_hydrolase"/>
</dbReference>
<dbReference type="InterPro" id="IPR023214">
    <property type="entry name" value="HAD_sf"/>
</dbReference>
<keyword evidence="13" id="KW-1185">Reference proteome</keyword>
<sequence>MLGLPAHVTACLFDLDGVLTQTARVHNAAWTETFDEFLRQRATATGEPFQPFDPGPDYNRYVDGRPRADGVRSFLASRGIVLPEGSPDDPPDADTVNGVGNRKNVLLLERLRSSGVEVYPGSVRYLEAATAAGLRRAVVTASANGREVVAAAGLEPLLEARVDGLVARAQGLRGKPHPDTFLAGARLLGVDPAQAAVFEDALSGVAAGRAGGFGYVIGVDRVGQADELRAHGADIVVTDLADLLDAGDVPPAPRGAVAPPAGSNRTGERGPA</sequence>
<dbReference type="Proteomes" id="UP000245410">
    <property type="component" value="Unassembled WGS sequence"/>
</dbReference>
<dbReference type="SFLD" id="SFLDS00003">
    <property type="entry name" value="Haloacid_Dehalogenase"/>
    <property type="match status" value="1"/>
</dbReference>
<evidence type="ECO:0000256" key="1">
    <source>
        <dbReference type="ARBA" id="ARBA00001946"/>
    </source>
</evidence>
<evidence type="ECO:0000256" key="5">
    <source>
        <dbReference type="ARBA" id="ARBA00022842"/>
    </source>
</evidence>
<dbReference type="InterPro" id="IPR036412">
    <property type="entry name" value="HAD-like_sf"/>
</dbReference>
<dbReference type="GO" id="GO:0008801">
    <property type="term" value="F:beta-phosphoglucomutase activity"/>
    <property type="evidence" value="ECO:0007669"/>
    <property type="project" value="UniProtKB-EC"/>
</dbReference>
<evidence type="ECO:0000256" key="10">
    <source>
        <dbReference type="ARBA" id="ARBA00044991"/>
    </source>
</evidence>
<dbReference type="EMBL" id="QGKR01000134">
    <property type="protein sequence ID" value="PWR11455.1"/>
    <property type="molecule type" value="Genomic_DNA"/>
</dbReference>
<dbReference type="AlphaFoldDB" id="A0A317DFB7"/>
<dbReference type="SFLD" id="SFLDG01129">
    <property type="entry name" value="C1.5:_HAD__Beta-PGM__Phosphata"/>
    <property type="match status" value="1"/>
</dbReference>
<dbReference type="SUPFAM" id="SSF56784">
    <property type="entry name" value="HAD-like"/>
    <property type="match status" value="1"/>
</dbReference>
<comment type="similarity">
    <text evidence="2">Belongs to the HAD-like hydrolase superfamily. CbbY/CbbZ/Gph/YieH family.</text>
</comment>
<keyword evidence="3" id="KW-0597">Phosphoprotein</keyword>
<dbReference type="NCBIfam" id="TIGR01509">
    <property type="entry name" value="HAD-SF-IA-v3"/>
    <property type="match status" value="1"/>
</dbReference>
<dbReference type="EC" id="5.4.2.6" evidence="9"/>
<keyword evidence="4" id="KW-0479">Metal-binding</keyword>
<comment type="caution">
    <text evidence="12">The sequence shown here is derived from an EMBL/GenBank/DDBJ whole genome shotgun (WGS) entry which is preliminary data.</text>
</comment>
<keyword evidence="6" id="KW-0413">Isomerase</keyword>
<comment type="cofactor">
    <cofactor evidence="1">
        <name>Mg(2+)</name>
        <dbReference type="ChEBI" id="CHEBI:18420"/>
    </cofactor>
</comment>
<dbReference type="InterPro" id="IPR006439">
    <property type="entry name" value="HAD-SF_hydro_IA"/>
</dbReference>
<reference evidence="12 13" key="1">
    <citation type="submission" date="2018-05" db="EMBL/GenBank/DDBJ databases">
        <title>Micromonospora atacamensis sp. nov., a novel actinobacteria isolated from high altitude Atacama Desert soil.</title>
        <authorList>
            <person name="Carro L."/>
            <person name="Golinska P."/>
            <person name="Klenk H.-P."/>
            <person name="Goodfellow M."/>
        </authorList>
    </citation>
    <scope>NUCLEOTIDE SEQUENCE [LARGE SCALE GENOMIC DNA]</scope>
    <source>
        <strain evidence="12 13">5R2A7</strain>
    </source>
</reference>